<feature type="non-terminal residue" evidence="1">
    <location>
        <position position="1"/>
    </location>
</feature>
<dbReference type="AlphaFoldDB" id="A0A0D0BQG8"/>
<sequence length="96" mass="10611">YTADLNPLPSLLQPTCTARDRLQRWLPAPPSTHNHQSSLATLQESDMTRIKDIMAHTWAESTRKSYGSGLLVSHVFCNVKSIPDCNHAPASTQLIA</sequence>
<evidence type="ECO:0000313" key="1">
    <source>
        <dbReference type="EMBL" id="KIK73782.1"/>
    </source>
</evidence>
<organism evidence="1 2">
    <name type="scientific">Paxillus rubicundulus Ve08.2h10</name>
    <dbReference type="NCBI Taxonomy" id="930991"/>
    <lineage>
        <taxon>Eukaryota</taxon>
        <taxon>Fungi</taxon>
        <taxon>Dikarya</taxon>
        <taxon>Basidiomycota</taxon>
        <taxon>Agaricomycotina</taxon>
        <taxon>Agaricomycetes</taxon>
        <taxon>Agaricomycetidae</taxon>
        <taxon>Boletales</taxon>
        <taxon>Paxilineae</taxon>
        <taxon>Paxillaceae</taxon>
        <taxon>Paxillus</taxon>
    </lineage>
</organism>
<protein>
    <submittedName>
        <fullName evidence="1">Uncharacterized protein</fullName>
    </submittedName>
</protein>
<name>A0A0D0BQG8_9AGAM</name>
<dbReference type="InParanoid" id="A0A0D0BQG8"/>
<evidence type="ECO:0000313" key="2">
    <source>
        <dbReference type="Proteomes" id="UP000054538"/>
    </source>
</evidence>
<keyword evidence="2" id="KW-1185">Reference proteome</keyword>
<dbReference type="Proteomes" id="UP000054538">
    <property type="component" value="Unassembled WGS sequence"/>
</dbReference>
<reference evidence="2" key="2">
    <citation type="submission" date="2015-01" db="EMBL/GenBank/DDBJ databases">
        <title>Evolutionary Origins and Diversification of the Mycorrhizal Mutualists.</title>
        <authorList>
            <consortium name="DOE Joint Genome Institute"/>
            <consortium name="Mycorrhizal Genomics Consortium"/>
            <person name="Kohler A."/>
            <person name="Kuo A."/>
            <person name="Nagy L.G."/>
            <person name="Floudas D."/>
            <person name="Copeland A."/>
            <person name="Barry K.W."/>
            <person name="Cichocki N."/>
            <person name="Veneault-Fourrey C."/>
            <person name="LaButti K."/>
            <person name="Lindquist E.A."/>
            <person name="Lipzen A."/>
            <person name="Lundell T."/>
            <person name="Morin E."/>
            <person name="Murat C."/>
            <person name="Riley R."/>
            <person name="Ohm R."/>
            <person name="Sun H."/>
            <person name="Tunlid A."/>
            <person name="Henrissat B."/>
            <person name="Grigoriev I.V."/>
            <person name="Hibbett D.S."/>
            <person name="Martin F."/>
        </authorList>
    </citation>
    <scope>NUCLEOTIDE SEQUENCE [LARGE SCALE GENOMIC DNA]</scope>
    <source>
        <strain evidence="2">Ve08.2h10</strain>
    </source>
</reference>
<dbReference type="STRING" id="930991.A0A0D0BQG8"/>
<reference evidence="1 2" key="1">
    <citation type="submission" date="2014-04" db="EMBL/GenBank/DDBJ databases">
        <authorList>
            <consortium name="DOE Joint Genome Institute"/>
            <person name="Kuo A."/>
            <person name="Kohler A."/>
            <person name="Jargeat P."/>
            <person name="Nagy L.G."/>
            <person name="Floudas D."/>
            <person name="Copeland A."/>
            <person name="Barry K.W."/>
            <person name="Cichocki N."/>
            <person name="Veneault-Fourrey C."/>
            <person name="LaButti K."/>
            <person name="Lindquist E.A."/>
            <person name="Lipzen A."/>
            <person name="Lundell T."/>
            <person name="Morin E."/>
            <person name="Murat C."/>
            <person name="Sun H."/>
            <person name="Tunlid A."/>
            <person name="Henrissat B."/>
            <person name="Grigoriev I.V."/>
            <person name="Hibbett D.S."/>
            <person name="Martin F."/>
            <person name="Nordberg H.P."/>
            <person name="Cantor M.N."/>
            <person name="Hua S.X."/>
        </authorList>
    </citation>
    <scope>NUCLEOTIDE SEQUENCE [LARGE SCALE GENOMIC DNA]</scope>
    <source>
        <strain evidence="1 2">Ve08.2h10</strain>
    </source>
</reference>
<dbReference type="HOGENOM" id="CLU_003292_7_1_1"/>
<dbReference type="OrthoDB" id="2664079at2759"/>
<accession>A0A0D0BQG8</accession>
<proteinExistence type="predicted"/>
<dbReference type="EMBL" id="KN829428">
    <property type="protein sequence ID" value="KIK73782.1"/>
    <property type="molecule type" value="Genomic_DNA"/>
</dbReference>
<gene>
    <name evidence="1" type="ORF">PAXRUDRAFT_57753</name>
</gene>
<feature type="non-terminal residue" evidence="1">
    <location>
        <position position="96"/>
    </location>
</feature>